<gene>
    <name evidence="11" type="primary">105623275</name>
</gene>
<keyword evidence="3" id="KW-0716">Sensory transduction</keyword>
<dbReference type="Pfam" id="PF02949">
    <property type="entry name" value="7tm_6"/>
    <property type="match status" value="2"/>
</dbReference>
<dbReference type="EnsemblMetazoa" id="XM_012204677.1">
    <property type="protein sequence ID" value="XP_012060067.1"/>
    <property type="gene ID" value="LOC105623275"/>
</dbReference>
<keyword evidence="6 10" id="KW-1133">Transmembrane helix</keyword>
<name>A0A158NRA9_ATTCE</name>
<evidence type="ECO:0008006" key="13">
    <source>
        <dbReference type="Google" id="ProtNLM"/>
    </source>
</evidence>
<evidence type="ECO:0000313" key="11">
    <source>
        <dbReference type="EnsemblMetazoa" id="XP_012060067.1"/>
    </source>
</evidence>
<feature type="transmembrane region" description="Helical" evidence="10">
    <location>
        <begin position="571"/>
        <end position="589"/>
    </location>
</feature>
<dbReference type="eggNOG" id="ENOG502T87M">
    <property type="taxonomic scope" value="Eukaryota"/>
</dbReference>
<keyword evidence="4 10" id="KW-0812">Transmembrane</keyword>
<feature type="transmembrane region" description="Helical" evidence="10">
    <location>
        <begin position="503"/>
        <end position="529"/>
    </location>
</feature>
<protein>
    <recommendedName>
        <fullName evidence="13">Odorant receptor</fullName>
    </recommendedName>
</protein>
<dbReference type="GO" id="GO:0004984">
    <property type="term" value="F:olfactory receptor activity"/>
    <property type="evidence" value="ECO:0007669"/>
    <property type="project" value="InterPro"/>
</dbReference>
<reference evidence="11" key="2">
    <citation type="submission" date="2016-04" db="UniProtKB">
        <authorList>
            <consortium name="EnsemblMetazoa"/>
        </authorList>
    </citation>
    <scope>IDENTIFICATION</scope>
</reference>
<feature type="transmembrane region" description="Helical" evidence="10">
    <location>
        <begin position="363"/>
        <end position="382"/>
    </location>
</feature>
<dbReference type="GO" id="GO:0005549">
    <property type="term" value="F:odorant binding"/>
    <property type="evidence" value="ECO:0007669"/>
    <property type="project" value="InterPro"/>
</dbReference>
<evidence type="ECO:0000256" key="2">
    <source>
        <dbReference type="ARBA" id="ARBA00022475"/>
    </source>
</evidence>
<evidence type="ECO:0000256" key="6">
    <source>
        <dbReference type="ARBA" id="ARBA00022989"/>
    </source>
</evidence>
<comment type="subcellular location">
    <subcellularLocation>
        <location evidence="1">Cell membrane</location>
        <topology evidence="1">Multi-pass membrane protein</topology>
    </subcellularLocation>
</comment>
<evidence type="ECO:0000256" key="3">
    <source>
        <dbReference type="ARBA" id="ARBA00022606"/>
    </source>
</evidence>
<evidence type="ECO:0000256" key="8">
    <source>
        <dbReference type="ARBA" id="ARBA00023170"/>
    </source>
</evidence>
<proteinExistence type="predicted"/>
<keyword evidence="7 10" id="KW-0472">Membrane</keyword>
<dbReference type="GO" id="GO:0005886">
    <property type="term" value="C:plasma membrane"/>
    <property type="evidence" value="ECO:0007669"/>
    <property type="project" value="UniProtKB-SubCell"/>
</dbReference>
<keyword evidence="5" id="KW-0552">Olfaction</keyword>
<evidence type="ECO:0000313" key="12">
    <source>
        <dbReference type="Proteomes" id="UP000005205"/>
    </source>
</evidence>
<evidence type="ECO:0000256" key="7">
    <source>
        <dbReference type="ARBA" id="ARBA00023136"/>
    </source>
</evidence>
<dbReference type="EMBL" id="ADTU01001894">
    <property type="status" value="NOT_ANNOTATED_CDS"/>
    <property type="molecule type" value="Genomic_DNA"/>
</dbReference>
<dbReference type="Proteomes" id="UP000005205">
    <property type="component" value="Unassembled WGS sequence"/>
</dbReference>
<evidence type="ECO:0000256" key="5">
    <source>
        <dbReference type="ARBA" id="ARBA00022725"/>
    </source>
</evidence>
<dbReference type="PANTHER" id="PTHR21137">
    <property type="entry name" value="ODORANT RECEPTOR"/>
    <property type="match status" value="1"/>
</dbReference>
<feature type="transmembrane region" description="Helical" evidence="10">
    <location>
        <begin position="601"/>
        <end position="621"/>
    </location>
</feature>
<accession>A0A158NRA9</accession>
<feature type="transmembrane region" description="Helical" evidence="10">
    <location>
        <begin position="394"/>
        <end position="412"/>
    </location>
</feature>
<dbReference type="KEGG" id="acep:105623275"/>
<feature type="transmembrane region" description="Helical" evidence="10">
    <location>
        <begin position="29"/>
        <end position="47"/>
    </location>
</feature>
<dbReference type="FunCoup" id="A0A158NRA9">
    <property type="interactions" value="74"/>
</dbReference>
<evidence type="ECO:0000256" key="4">
    <source>
        <dbReference type="ARBA" id="ARBA00022692"/>
    </source>
</evidence>
<keyword evidence="12" id="KW-1185">Reference proteome</keyword>
<keyword evidence="8" id="KW-0675">Receptor</keyword>
<feature type="transmembrane region" description="Helical" evidence="10">
    <location>
        <begin position="204"/>
        <end position="224"/>
    </location>
</feature>
<dbReference type="OrthoDB" id="6597368at2759"/>
<evidence type="ECO:0000256" key="10">
    <source>
        <dbReference type="SAM" id="Phobius"/>
    </source>
</evidence>
<dbReference type="PANTHER" id="PTHR21137:SF35">
    <property type="entry name" value="ODORANT RECEPTOR 19A-RELATED"/>
    <property type="match status" value="1"/>
</dbReference>
<dbReference type="GO" id="GO:0007165">
    <property type="term" value="P:signal transduction"/>
    <property type="evidence" value="ECO:0007669"/>
    <property type="project" value="UniProtKB-KW"/>
</dbReference>
<dbReference type="InParanoid" id="A0A158NRA9"/>
<keyword evidence="9" id="KW-0807">Transducer</keyword>
<dbReference type="AlphaFoldDB" id="A0A158NRA9"/>
<dbReference type="EMBL" id="ADTU01001895">
    <property type="status" value="NOT_ANNOTATED_CDS"/>
    <property type="molecule type" value="Genomic_DNA"/>
</dbReference>
<organism evidence="11 12">
    <name type="scientific">Atta cephalotes</name>
    <name type="common">Leafcutter ant</name>
    <dbReference type="NCBI Taxonomy" id="12957"/>
    <lineage>
        <taxon>Eukaryota</taxon>
        <taxon>Metazoa</taxon>
        <taxon>Ecdysozoa</taxon>
        <taxon>Arthropoda</taxon>
        <taxon>Hexapoda</taxon>
        <taxon>Insecta</taxon>
        <taxon>Pterygota</taxon>
        <taxon>Neoptera</taxon>
        <taxon>Endopterygota</taxon>
        <taxon>Hymenoptera</taxon>
        <taxon>Apocrita</taxon>
        <taxon>Aculeata</taxon>
        <taxon>Formicoidea</taxon>
        <taxon>Formicidae</taxon>
        <taxon>Myrmicinae</taxon>
        <taxon>Atta</taxon>
    </lineage>
</organism>
<keyword evidence="2" id="KW-1003">Cell membrane</keyword>
<feature type="transmembrane region" description="Helical" evidence="10">
    <location>
        <begin position="236"/>
        <end position="256"/>
    </location>
</feature>
<sequence>MLLIYTFMLSQLMDLIIIVDNSNDFTDNFYVLLAMIVSCCKMLALLMNRSNIEMLIKTLMRKPFRPVEPDEMKIRQKFEKLIQSNTLYYTILVETTCLSVAVTSLLTEFKKGNLTFRAWLPFDYSSSQLFPFVYAHQLISFTMGSVHHVACDSLICGFLVHICCQIEILEHRLRKSARDPNILRECVLQHNNIFKFARIVNKKFRITIFIQFVVSTLVMCFNLYQFTKSTALRTKYMQLIMYTCSMLSQIFFYCWYGNEVKLRSRQLINNIFEMEWFKFNETAQKTLLMVMRRAVVPIEFTSACVISMNLDSFVGLLKTSYSAYNILKQTQDSTFKFLTICGCWRPDSWTSSCKRVIYHMHTFFVLVLINTFTLSQLLDIILTVDNADDFTDNFYMLLAMIVSCCKMLSMLINRKNIALLINILMETPCRPLEPEEMEIHNKFDKGVQANTIHYAILVETTCVCITLTSLLTDFRRRTLTFRAWLPYDYSSSILFYITYAHQLISLIIGSVLHVACDGLICGLLVHICCQIKILESRLRRIAYEPGILSECILQHNRIFDFAITVNEKFRFTIAIQFMVSTLVVCFNLYQLTRSTTTNAKYVQLVLYMCSMLTQIFFYCWYGNEVKLKSQQLVSNIFDMEWCILDQNVKKILLLIMRRSTVPIEFTTAYIISMNLDSFVGLLKTSYSAYNILQQI</sequence>
<evidence type="ECO:0000256" key="1">
    <source>
        <dbReference type="ARBA" id="ARBA00004651"/>
    </source>
</evidence>
<evidence type="ECO:0000256" key="9">
    <source>
        <dbReference type="ARBA" id="ARBA00023224"/>
    </source>
</evidence>
<dbReference type="InterPro" id="IPR004117">
    <property type="entry name" value="7tm6_olfct_rcpt"/>
</dbReference>
<reference evidence="12" key="1">
    <citation type="journal article" date="2011" name="PLoS Genet.">
        <title>The genome sequence of the leaf-cutter ant Atta cephalotes reveals insights into its obligate symbiotic lifestyle.</title>
        <authorList>
            <person name="Suen G."/>
            <person name="Teiling C."/>
            <person name="Li L."/>
            <person name="Holt C."/>
            <person name="Abouheif E."/>
            <person name="Bornberg-Bauer E."/>
            <person name="Bouffard P."/>
            <person name="Caldera E.J."/>
            <person name="Cash E."/>
            <person name="Cavanaugh A."/>
            <person name="Denas O."/>
            <person name="Elhaik E."/>
            <person name="Fave M.J."/>
            <person name="Gadau J."/>
            <person name="Gibson J.D."/>
            <person name="Graur D."/>
            <person name="Grubbs K.J."/>
            <person name="Hagen D.E."/>
            <person name="Harkins T.T."/>
            <person name="Helmkampf M."/>
            <person name="Hu H."/>
            <person name="Johnson B.R."/>
            <person name="Kim J."/>
            <person name="Marsh S.E."/>
            <person name="Moeller J.A."/>
            <person name="Munoz-Torres M.C."/>
            <person name="Murphy M.C."/>
            <person name="Naughton M.C."/>
            <person name="Nigam S."/>
            <person name="Overson R."/>
            <person name="Rajakumar R."/>
            <person name="Reese J.T."/>
            <person name="Scott J.J."/>
            <person name="Smith C.R."/>
            <person name="Tao S."/>
            <person name="Tsutsui N.D."/>
            <person name="Viljakainen L."/>
            <person name="Wissler L."/>
            <person name="Yandell M.D."/>
            <person name="Zimmer F."/>
            <person name="Taylor J."/>
            <person name="Slater S.C."/>
            <person name="Clifton S.W."/>
            <person name="Warren W.C."/>
            <person name="Elsik C.G."/>
            <person name="Smith C.D."/>
            <person name="Weinstock G.M."/>
            <person name="Gerardo N.M."/>
            <person name="Currie C.R."/>
        </authorList>
    </citation>
    <scope>NUCLEOTIDE SEQUENCE [LARGE SCALE GENOMIC DNA]</scope>
</reference>